<proteinExistence type="predicted"/>
<gene>
    <name evidence="2" type="ORF">GMRT_11468</name>
</gene>
<comment type="caution">
    <text evidence="2">The sequence shown here is derived from an EMBL/GenBank/DDBJ whole genome shotgun (WGS) entry which is preliminary data.</text>
</comment>
<dbReference type="Proteomes" id="UP000315496">
    <property type="component" value="Chromosome 1"/>
</dbReference>
<accession>A0A4Z1SV62</accession>
<organism evidence="2 3">
    <name type="scientific">Giardia muris</name>
    <dbReference type="NCBI Taxonomy" id="5742"/>
    <lineage>
        <taxon>Eukaryota</taxon>
        <taxon>Metamonada</taxon>
        <taxon>Diplomonadida</taxon>
        <taxon>Hexamitidae</taxon>
        <taxon>Giardiinae</taxon>
        <taxon>Giardia</taxon>
    </lineage>
</organism>
<keyword evidence="3" id="KW-1185">Reference proteome</keyword>
<evidence type="ECO:0000313" key="2">
    <source>
        <dbReference type="EMBL" id="TNJ29772.1"/>
    </source>
</evidence>
<feature type="region of interest" description="Disordered" evidence="1">
    <location>
        <begin position="137"/>
        <end position="164"/>
    </location>
</feature>
<name>A0A4Z1SV62_GIAMU</name>
<evidence type="ECO:0000256" key="1">
    <source>
        <dbReference type="SAM" id="MobiDB-lite"/>
    </source>
</evidence>
<evidence type="ECO:0000313" key="3">
    <source>
        <dbReference type="Proteomes" id="UP000315496"/>
    </source>
</evidence>
<dbReference type="AlphaFoldDB" id="A0A4Z1SV62"/>
<protein>
    <submittedName>
        <fullName evidence="2">Uncharacterized protein</fullName>
    </submittedName>
</protein>
<dbReference type="OrthoDB" id="10253931at2759"/>
<dbReference type="EMBL" id="VDLU01000001">
    <property type="protein sequence ID" value="TNJ29772.1"/>
    <property type="molecule type" value="Genomic_DNA"/>
</dbReference>
<reference evidence="2 3" key="1">
    <citation type="submission" date="2019-05" db="EMBL/GenBank/DDBJ databases">
        <title>The compact genome of Giardia muris reveals important steps in the evolution of intestinal protozoan parasites.</title>
        <authorList>
            <person name="Xu F."/>
            <person name="Jimenez-Gonzalez A."/>
            <person name="Einarsson E."/>
            <person name="Astvaldsson A."/>
            <person name="Peirasmaki D."/>
            <person name="Eckmann L."/>
            <person name="Andersson J.O."/>
            <person name="Svard S.G."/>
            <person name="Jerlstrom-Hultqvist J."/>
        </authorList>
    </citation>
    <scope>NUCLEOTIDE SEQUENCE [LARGE SCALE GENOMIC DNA]</scope>
    <source>
        <strain evidence="2 3">Roberts-Thomson</strain>
    </source>
</reference>
<sequence length="307" mass="34235">MYQNAIIADAPSGGSTRAPTAIVSYSAMRAPSPVPTLLNGDLPRWMVEPPRFRRRIPKKVRNFILENKLKAGRPDFGLGQGTATAEEIYGRIASTMQRRLLGATETTGRCPCDGATYNDEQDVLAFADALLREDSLTQQTGRPNIGQVVDPSTHDQIEPLSDPGPEIEQLAQPNDQDLDELVAGQPPATFADELLRDEAFLQDLEDAKSRVDMRLSEWLTVKPSAGESPFGQPVMAKPTYQYTRDNDDAPIVLVGDYDGPQREFLYTEAELAKIRGTSQYADFLRRKRDDYIRAPFLLPYTYRSSHI</sequence>
<dbReference type="VEuPathDB" id="GiardiaDB:GMRT_11468"/>